<proteinExistence type="predicted"/>
<dbReference type="AlphaFoldDB" id="A0A8T2IN52"/>
<dbReference type="Pfam" id="PF08646">
    <property type="entry name" value="Rep_fac-A_C"/>
    <property type="match status" value="1"/>
</dbReference>
<evidence type="ECO:0000259" key="2">
    <source>
        <dbReference type="Pfam" id="PF08646"/>
    </source>
</evidence>
<dbReference type="GO" id="GO:0005737">
    <property type="term" value="C:cytoplasm"/>
    <property type="evidence" value="ECO:0007669"/>
    <property type="project" value="TreeGrafter"/>
</dbReference>
<evidence type="ECO:0000313" key="4">
    <source>
        <dbReference type="Proteomes" id="UP000812440"/>
    </source>
</evidence>
<reference evidence="3" key="1">
    <citation type="thesis" date="2020" institute="ProQuest LLC" country="789 East Eisenhower Parkway, Ann Arbor, MI, USA">
        <title>Comparative Genomics and Chromosome Evolution.</title>
        <authorList>
            <person name="Mudd A.B."/>
        </authorList>
    </citation>
    <scope>NUCLEOTIDE SEQUENCE</scope>
    <source>
        <strain evidence="3">Female2</strain>
        <tissue evidence="3">Blood</tissue>
    </source>
</reference>
<dbReference type="GO" id="GO:1902230">
    <property type="term" value="P:negative regulation of intrinsic apoptotic signaling pathway in response to DNA damage"/>
    <property type="evidence" value="ECO:0007669"/>
    <property type="project" value="InterPro"/>
</dbReference>
<keyword evidence="4" id="KW-1185">Reference proteome</keyword>
<dbReference type="OrthoDB" id="9948238at2759"/>
<gene>
    <name evidence="3" type="ORF">GDO86_018248</name>
</gene>
<organism evidence="3 4">
    <name type="scientific">Hymenochirus boettgeri</name>
    <name type="common">Congo dwarf clawed frog</name>
    <dbReference type="NCBI Taxonomy" id="247094"/>
    <lineage>
        <taxon>Eukaryota</taxon>
        <taxon>Metazoa</taxon>
        <taxon>Chordata</taxon>
        <taxon>Craniata</taxon>
        <taxon>Vertebrata</taxon>
        <taxon>Euteleostomi</taxon>
        <taxon>Amphibia</taxon>
        <taxon>Batrachia</taxon>
        <taxon>Anura</taxon>
        <taxon>Pipoidea</taxon>
        <taxon>Pipidae</taxon>
        <taxon>Pipinae</taxon>
        <taxon>Hymenochirus</taxon>
    </lineage>
</organism>
<accession>A0A8T2IN52</accession>
<dbReference type="Proteomes" id="UP000812440">
    <property type="component" value="Unassembled WGS sequence"/>
</dbReference>
<dbReference type="GO" id="GO:0005634">
    <property type="term" value="C:nucleus"/>
    <property type="evidence" value="ECO:0007669"/>
    <property type="project" value="TreeGrafter"/>
</dbReference>
<feature type="domain" description="Replication factor A C-terminal" evidence="2">
    <location>
        <begin position="10"/>
        <end position="93"/>
    </location>
</feature>
<comment type="caution">
    <text evidence="3">The sequence shown here is derived from an EMBL/GenBank/DDBJ whole genome shotgun (WGS) entry which is preliminary data.</text>
</comment>
<dbReference type="SUPFAM" id="SSF50249">
    <property type="entry name" value="Nucleic acid-binding proteins"/>
    <property type="match status" value="1"/>
</dbReference>
<dbReference type="InterPro" id="IPR043522">
    <property type="entry name" value="DDIAS"/>
</dbReference>
<dbReference type="PANTHER" id="PTHR35537:SF1">
    <property type="entry name" value="DNA DAMAGE-INDUCED APOPTOSIS SUPPRESSOR PROTEIN"/>
    <property type="match status" value="1"/>
</dbReference>
<dbReference type="EMBL" id="JAACNH010000141">
    <property type="protein sequence ID" value="KAG8431556.1"/>
    <property type="molecule type" value="Genomic_DNA"/>
</dbReference>
<dbReference type="Gene3D" id="2.40.50.140">
    <property type="entry name" value="Nucleic acid-binding proteins"/>
    <property type="match status" value="1"/>
</dbReference>
<name>A0A8T2IN52_9PIPI</name>
<sequence length="136" mass="15451">MHGNRRFLCASVLAVLGSSCMYPACQNCFSRLLFIANRFECPRCRFSVKEAKQRYRLCLKVAEWSQIYVITVFGSCLDQIFGTSANSLMRHLEGSILTSGKLAHERALELLNEAVEYCFVGRNFIFGVKGHITRTK</sequence>
<evidence type="ECO:0000256" key="1">
    <source>
        <dbReference type="SAM" id="SignalP"/>
    </source>
</evidence>
<evidence type="ECO:0000313" key="3">
    <source>
        <dbReference type="EMBL" id="KAG8431556.1"/>
    </source>
</evidence>
<dbReference type="PANTHER" id="PTHR35537">
    <property type="entry name" value="DNA DAMAGE-INDUCIBLE APOPTOSIS SUPPRESSOR PROTEIN DDIAS"/>
    <property type="match status" value="1"/>
</dbReference>
<protein>
    <recommendedName>
        <fullName evidence="2">Replication factor A C-terminal domain-containing protein</fullName>
    </recommendedName>
</protein>
<feature type="signal peptide" evidence="1">
    <location>
        <begin position="1"/>
        <end position="20"/>
    </location>
</feature>
<dbReference type="InterPro" id="IPR013955">
    <property type="entry name" value="Rep_factor-A_C"/>
</dbReference>
<keyword evidence="1" id="KW-0732">Signal</keyword>
<feature type="chain" id="PRO_5035754519" description="Replication factor A C-terminal domain-containing protein" evidence="1">
    <location>
        <begin position="21"/>
        <end position="136"/>
    </location>
</feature>
<dbReference type="PROSITE" id="PS51257">
    <property type="entry name" value="PROKAR_LIPOPROTEIN"/>
    <property type="match status" value="1"/>
</dbReference>
<dbReference type="InterPro" id="IPR012340">
    <property type="entry name" value="NA-bd_OB-fold"/>
</dbReference>